<evidence type="ECO:0000256" key="5">
    <source>
        <dbReference type="SAM" id="MobiDB-lite"/>
    </source>
</evidence>
<dbReference type="InterPro" id="IPR006664">
    <property type="entry name" value="OMP_bac"/>
</dbReference>
<dbReference type="PANTHER" id="PTHR30329">
    <property type="entry name" value="STATOR ELEMENT OF FLAGELLAR MOTOR COMPLEX"/>
    <property type="match status" value="1"/>
</dbReference>
<dbReference type="SUPFAM" id="SSF103088">
    <property type="entry name" value="OmpA-like"/>
    <property type="match status" value="1"/>
</dbReference>
<dbReference type="CDD" id="cd07185">
    <property type="entry name" value="OmpA_C-like"/>
    <property type="match status" value="1"/>
</dbReference>
<dbReference type="RefSeq" id="WP_201430032.1">
    <property type="nucleotide sequence ID" value="NZ_JAEQBW010000001.1"/>
</dbReference>
<dbReference type="NCBIfam" id="TIGR03519">
    <property type="entry name" value="T9SS_PorP_fam"/>
    <property type="match status" value="1"/>
</dbReference>
<evidence type="ECO:0000313" key="9">
    <source>
        <dbReference type="Proteomes" id="UP000611723"/>
    </source>
</evidence>
<evidence type="ECO:0000256" key="1">
    <source>
        <dbReference type="ARBA" id="ARBA00004442"/>
    </source>
</evidence>
<feature type="domain" description="OmpA-like" evidence="7">
    <location>
        <begin position="394"/>
        <end position="510"/>
    </location>
</feature>
<name>A0A935C6H2_9BACT</name>
<evidence type="ECO:0000256" key="2">
    <source>
        <dbReference type="ARBA" id="ARBA00023136"/>
    </source>
</evidence>
<proteinExistence type="predicted"/>
<reference evidence="8" key="1">
    <citation type="submission" date="2021-01" db="EMBL/GenBank/DDBJ databases">
        <title>Marivirga aurantiaca sp. nov., isolated from intertidal surface sediments.</title>
        <authorList>
            <person name="Zhang M."/>
        </authorList>
    </citation>
    <scope>NUCLEOTIDE SEQUENCE</scope>
    <source>
        <strain evidence="8">S37H4</strain>
    </source>
</reference>
<organism evidence="8 9">
    <name type="scientific">Marivirga aurantiaca</name>
    <dbReference type="NCBI Taxonomy" id="2802615"/>
    <lineage>
        <taxon>Bacteria</taxon>
        <taxon>Pseudomonadati</taxon>
        <taxon>Bacteroidota</taxon>
        <taxon>Cytophagia</taxon>
        <taxon>Cytophagales</taxon>
        <taxon>Marivirgaceae</taxon>
        <taxon>Marivirga</taxon>
    </lineage>
</organism>
<feature type="signal peptide" evidence="6">
    <location>
        <begin position="1"/>
        <end position="24"/>
    </location>
</feature>
<protein>
    <submittedName>
        <fullName evidence="8">PorP/SprF family type IX secretion system membrane protein</fullName>
    </submittedName>
</protein>
<feature type="region of interest" description="Disordered" evidence="5">
    <location>
        <begin position="481"/>
        <end position="500"/>
    </location>
</feature>
<evidence type="ECO:0000256" key="6">
    <source>
        <dbReference type="SAM" id="SignalP"/>
    </source>
</evidence>
<evidence type="ECO:0000256" key="3">
    <source>
        <dbReference type="ARBA" id="ARBA00023237"/>
    </source>
</evidence>
<evidence type="ECO:0000313" key="8">
    <source>
        <dbReference type="EMBL" id="MBK6264369.1"/>
    </source>
</evidence>
<keyword evidence="2 4" id="KW-0472">Membrane</keyword>
<dbReference type="AlphaFoldDB" id="A0A935C6H2"/>
<dbReference type="InterPro" id="IPR006665">
    <property type="entry name" value="OmpA-like"/>
</dbReference>
<comment type="subcellular location">
    <subcellularLocation>
        <location evidence="1">Cell outer membrane</location>
    </subcellularLocation>
</comment>
<keyword evidence="3" id="KW-0998">Cell outer membrane</keyword>
<gene>
    <name evidence="8" type="ORF">JKA74_04915</name>
</gene>
<dbReference type="PANTHER" id="PTHR30329:SF21">
    <property type="entry name" value="LIPOPROTEIN YIAD-RELATED"/>
    <property type="match status" value="1"/>
</dbReference>
<evidence type="ECO:0000259" key="7">
    <source>
        <dbReference type="PROSITE" id="PS51123"/>
    </source>
</evidence>
<dbReference type="Gene3D" id="3.30.1330.60">
    <property type="entry name" value="OmpA-like domain"/>
    <property type="match status" value="1"/>
</dbReference>
<dbReference type="PROSITE" id="PS51123">
    <property type="entry name" value="OMPA_2"/>
    <property type="match status" value="1"/>
</dbReference>
<dbReference type="EMBL" id="JAEQBW010000001">
    <property type="protein sequence ID" value="MBK6264369.1"/>
    <property type="molecule type" value="Genomic_DNA"/>
</dbReference>
<accession>A0A935C6H2</accession>
<dbReference type="PRINTS" id="PR01021">
    <property type="entry name" value="OMPADOMAIN"/>
</dbReference>
<dbReference type="Pfam" id="PF00691">
    <property type="entry name" value="OmpA"/>
    <property type="match status" value="1"/>
</dbReference>
<keyword evidence="9" id="KW-1185">Reference proteome</keyword>
<dbReference type="InterPro" id="IPR019861">
    <property type="entry name" value="PorP/SprF_Bacteroidetes"/>
</dbReference>
<dbReference type="Proteomes" id="UP000611723">
    <property type="component" value="Unassembled WGS sequence"/>
</dbReference>
<dbReference type="GO" id="GO:0009279">
    <property type="term" value="C:cell outer membrane"/>
    <property type="evidence" value="ECO:0007669"/>
    <property type="project" value="UniProtKB-SubCell"/>
</dbReference>
<keyword evidence="6" id="KW-0732">Signal</keyword>
<feature type="chain" id="PRO_5038003715" evidence="6">
    <location>
        <begin position="25"/>
        <end position="510"/>
    </location>
</feature>
<dbReference type="Pfam" id="PF11751">
    <property type="entry name" value="PorP_SprF"/>
    <property type="match status" value="1"/>
</dbReference>
<evidence type="ECO:0000256" key="4">
    <source>
        <dbReference type="PROSITE-ProRule" id="PRU00473"/>
    </source>
</evidence>
<sequence length="510" mass="57281">MMFNKKLLPLCMVVFMFLNFETHAQEPNFSLYHYSPTFTNPGRIGAEEDVRIMFNYRNQAIDLDKNFTTSSFSAYYPVYIGRHRLVAAASFLNNQSSDILTINGGMAGLAYSLQTTTTSALSLGIQAGYFQRNPGDNYTTDDQYVDGVFNPGAVSGDAALQVRKAYPAFSGGLYYKVKDGAGLEKAFIGASIFNINKPNVSLASNEGDDLPMIFKSTAGYRVYHNTLFSVIPNARWVGQVGTHFFNLGSRFGYELNKKGTHKIELGIWYNTNHLGVFSLAYEQPHFTIAASFDQPVGTDLSKAQNSIVELAISYRLKKKNKPSFDKNSQPIAEPVEKKEEEITEEVVVTEPQKPLQELPKNDEDVEIPSSIREQSEQETFPISPDTKRRESLTVAEEAVLARTVKFDFNSENLDNESKAFLDEVVTILINKENFNIELKGHSCNLGPENVNQELSLKRAGIVKEYLVKRGVDQDRFTVMGMGESDPLEDNSSQEGREHNRRVEFKVVYEK</sequence>
<dbReference type="InterPro" id="IPR036737">
    <property type="entry name" value="OmpA-like_sf"/>
</dbReference>
<comment type="caution">
    <text evidence="8">The sequence shown here is derived from an EMBL/GenBank/DDBJ whole genome shotgun (WGS) entry which is preliminary data.</text>
</comment>
<dbReference type="InterPro" id="IPR050330">
    <property type="entry name" value="Bact_OuterMem_StrucFunc"/>
</dbReference>